<evidence type="ECO:0000256" key="1">
    <source>
        <dbReference type="ARBA" id="ARBA00006242"/>
    </source>
</evidence>
<evidence type="ECO:0000313" key="4">
    <source>
        <dbReference type="EMBL" id="KRH95252.1"/>
    </source>
</evidence>
<dbReference type="GO" id="GO:0015935">
    <property type="term" value="C:small ribosomal subunit"/>
    <property type="evidence" value="ECO:0007669"/>
    <property type="project" value="InterPro"/>
</dbReference>
<comment type="similarity">
    <text evidence="1">Belongs to the universal ribosomal protein uS2 family.</text>
</comment>
<dbReference type="InterPro" id="IPR001865">
    <property type="entry name" value="Ribosomal_uS2"/>
</dbReference>
<dbReference type="PANTHER" id="PTHR11489">
    <property type="entry name" value="40S RIBOSOMAL PROTEIN SA"/>
    <property type="match status" value="1"/>
</dbReference>
<comment type="caution">
    <text evidence="4">The sequence shown here is derived from an EMBL/GenBank/DDBJ whole genome shotgun (WGS) entry which is preliminary data.</text>
</comment>
<dbReference type="PRINTS" id="PR00395">
    <property type="entry name" value="RIBOSOMALS2"/>
</dbReference>
<organism evidence="4 5">
    <name type="scientific">Pseudoloma neurophilia</name>
    <dbReference type="NCBI Taxonomy" id="146866"/>
    <lineage>
        <taxon>Eukaryota</taxon>
        <taxon>Fungi</taxon>
        <taxon>Fungi incertae sedis</taxon>
        <taxon>Microsporidia</taxon>
        <taxon>Pseudoloma</taxon>
    </lineage>
</organism>
<reference evidence="4 5" key="1">
    <citation type="submission" date="2015-07" db="EMBL/GenBank/DDBJ databases">
        <title>The genome of Pseudoloma neurophilia, a relevant intracellular parasite of the zebrafish.</title>
        <authorList>
            <person name="Ndikumana S."/>
            <person name="Pelin A."/>
            <person name="Sanders J."/>
            <person name="Corradi N."/>
        </authorList>
    </citation>
    <scope>NUCLEOTIDE SEQUENCE [LARGE SCALE GENOMIC DNA]</scope>
    <source>
        <strain evidence="4 5">MK1</strain>
    </source>
</reference>
<keyword evidence="5" id="KW-1185">Reference proteome</keyword>
<dbReference type="InterPro" id="IPR005707">
    <property type="entry name" value="Ribosomal_uS2_euk/arc"/>
</dbReference>
<keyword evidence="3" id="KW-0687">Ribonucleoprotein</keyword>
<keyword evidence="4" id="KW-0675">Receptor</keyword>
<dbReference type="GO" id="GO:0006412">
    <property type="term" value="P:translation"/>
    <property type="evidence" value="ECO:0007669"/>
    <property type="project" value="InterPro"/>
</dbReference>
<dbReference type="EMBL" id="LGUB01000002">
    <property type="protein sequence ID" value="KRH95252.1"/>
    <property type="molecule type" value="Genomic_DNA"/>
</dbReference>
<evidence type="ECO:0000256" key="2">
    <source>
        <dbReference type="ARBA" id="ARBA00022980"/>
    </source>
</evidence>
<dbReference type="InterPro" id="IPR023591">
    <property type="entry name" value="Ribosomal_uS2_flav_dom_sf"/>
</dbReference>
<protein>
    <submittedName>
        <fullName evidence="4">40S ribosomal protein SA (P40)/Laminin receptor 1</fullName>
    </submittedName>
</protein>
<proteinExistence type="inferred from homology"/>
<dbReference type="GO" id="GO:0003735">
    <property type="term" value="F:structural constituent of ribosome"/>
    <property type="evidence" value="ECO:0007669"/>
    <property type="project" value="InterPro"/>
</dbReference>
<accession>A0A0R0M6S5</accession>
<dbReference type="SUPFAM" id="SSF52313">
    <property type="entry name" value="Ribosomal protein S2"/>
    <property type="match status" value="1"/>
</dbReference>
<keyword evidence="2 4" id="KW-0689">Ribosomal protein</keyword>
<evidence type="ECO:0000256" key="3">
    <source>
        <dbReference type="ARBA" id="ARBA00023274"/>
    </source>
</evidence>
<dbReference type="Pfam" id="PF00318">
    <property type="entry name" value="Ribosomal_S2"/>
    <property type="match status" value="2"/>
</dbReference>
<dbReference type="VEuPathDB" id="MicrosporidiaDB:M153_1100042559"/>
<name>A0A0R0M6S5_9MICR</name>
<dbReference type="Proteomes" id="UP000051530">
    <property type="component" value="Unassembled WGS sequence"/>
</dbReference>
<dbReference type="AlphaFoldDB" id="A0A0R0M6S5"/>
<evidence type="ECO:0000313" key="5">
    <source>
        <dbReference type="Proteomes" id="UP000051530"/>
    </source>
</evidence>
<gene>
    <name evidence="4" type="ORF">M153_1100042559</name>
</gene>
<dbReference type="Gene3D" id="3.40.50.10490">
    <property type="entry name" value="Glucose-6-phosphate isomerase like protein, domain 1"/>
    <property type="match status" value="1"/>
</dbReference>
<sequence length="232" mass="25628">MSDLQPSKKIITALLQCSCHLGGNTSDINMRQYIFGIRSDKISVIDIDLMWKKMILAARAFLSIPDTKSIVVVSNKSFGRKAVLKFCEATGATPITGRFIPGGFSNFEIPNCSEPKLLLAADAFSDSQTIEECAKTKTPVIAFCNTDNPLNFIDIAIPMNNRSPSALGAGFYILSRIILFMKNGEPMDENLRNGIESFIYRDSNELEALYQEAKREQQVNITMQGENVARGG</sequence>
<dbReference type="OrthoDB" id="414863at2759"/>